<dbReference type="GO" id="GO:0005975">
    <property type="term" value="P:carbohydrate metabolic process"/>
    <property type="evidence" value="ECO:0007669"/>
    <property type="project" value="InterPro"/>
</dbReference>
<dbReference type="AlphaFoldDB" id="A0A8I6RIU4"/>
<dbReference type="InterPro" id="IPR006047">
    <property type="entry name" value="GH13_cat_dom"/>
</dbReference>
<dbReference type="Gene3D" id="3.20.20.80">
    <property type="entry name" value="Glycosidases"/>
    <property type="match status" value="1"/>
</dbReference>
<dbReference type="Proteomes" id="UP000494040">
    <property type="component" value="Unassembled WGS sequence"/>
</dbReference>
<dbReference type="Pfam" id="PF00128">
    <property type="entry name" value="Alpha-amylase"/>
    <property type="match status" value="2"/>
</dbReference>
<sequence length="677" mass="75879">MSTEPGTPNSLYLGIGGASPEFMVVGDEESISNCPLLTPSPTGQFHHPLAINTTPGSYERQLSPSSEDTEISTIPASLANQAEFSDHGTSKPIPSNSKPMLANVGLEESSSSSSCSVMHDSTASAQLLDYLTLATDPSATEKGGLRNSANLLGLGKAAKDYAFVSWNWPIIRRWCFWGVMSLTVACVCIIIGYMATIPTRCDPPRAWHQGSLIYQIFPPSFQDADSDGIGDLKGISSRISYLERLGVRGVRLSYIFQSKNYPEYFDDVQSLTQIDPNIGNFDDFRVLVEMLHNRNISVILDLPIHPYFDKLRIKPHKDVQERETSKHVIVNNHILINSFNKTHLREAERGEITKVLTFWLNNGVDGFYLHGLESFLTDEKFIQQVSEWREELNKYNQNFDKILICSETVLNHLQESEMPNADGKINVVLKSFDLINVKLDPFIDGTKSIKQKLDKVQQGVIYSTPGYPWVYWTCGDMEGQRLASKAMFGNATLAAILTTMTLPGTPGIFYGDEIGLLDIQDPEREISDLQHAHHLGPMHWGERRNIGFNPNHIRPWLPYSHAKLPLASAEIIAAMSSLRDVNPSLYMHGLWKDHQLVPNTAIRYIDNNLATIERTYPRRHSYLLIANLGHEAIKKDLSSFYYGGVIVLDSTGKKDTYMTFQDIRLTPGEVKLAKLDK</sequence>
<keyword evidence="5" id="KW-1185">Reference proteome</keyword>
<protein>
    <recommendedName>
        <fullName evidence="3">Glycosyl hydrolase family 13 catalytic domain-containing protein</fullName>
    </recommendedName>
</protein>
<dbReference type="InterPro" id="IPR017853">
    <property type="entry name" value="GH"/>
</dbReference>
<evidence type="ECO:0000313" key="4">
    <source>
        <dbReference type="EnsemblMetazoa" id="XP_014244674.1"/>
    </source>
</evidence>
<dbReference type="SMART" id="SM00642">
    <property type="entry name" value="Aamy"/>
    <property type="match status" value="1"/>
</dbReference>
<dbReference type="KEGG" id="clec:106663935"/>
<dbReference type="PANTHER" id="PTHR10357">
    <property type="entry name" value="ALPHA-AMYLASE FAMILY MEMBER"/>
    <property type="match status" value="1"/>
</dbReference>
<feature type="region of interest" description="Disordered" evidence="1">
    <location>
        <begin position="79"/>
        <end position="101"/>
    </location>
</feature>
<dbReference type="PANTHER" id="PTHR10357:SF225">
    <property type="entry name" value="MALTASE 1-LIKE PROTEIN"/>
    <property type="match status" value="1"/>
</dbReference>
<name>A0A8I6RIU4_CIMLE</name>
<dbReference type="SUPFAM" id="SSF51445">
    <property type="entry name" value="(Trans)glycosidases"/>
    <property type="match status" value="1"/>
</dbReference>
<dbReference type="EnsemblMetazoa" id="XM_014389188.2">
    <property type="protein sequence ID" value="XP_014244674.1"/>
    <property type="gene ID" value="LOC106663935"/>
</dbReference>
<organism evidence="4 5">
    <name type="scientific">Cimex lectularius</name>
    <name type="common">Bed bug</name>
    <name type="synonym">Acanthia lectularia</name>
    <dbReference type="NCBI Taxonomy" id="79782"/>
    <lineage>
        <taxon>Eukaryota</taxon>
        <taxon>Metazoa</taxon>
        <taxon>Ecdysozoa</taxon>
        <taxon>Arthropoda</taxon>
        <taxon>Hexapoda</taxon>
        <taxon>Insecta</taxon>
        <taxon>Pterygota</taxon>
        <taxon>Neoptera</taxon>
        <taxon>Paraneoptera</taxon>
        <taxon>Hemiptera</taxon>
        <taxon>Heteroptera</taxon>
        <taxon>Panheteroptera</taxon>
        <taxon>Cimicomorpha</taxon>
        <taxon>Cimicidae</taxon>
        <taxon>Cimex</taxon>
    </lineage>
</organism>
<dbReference type="OrthoDB" id="1740265at2759"/>
<evidence type="ECO:0000313" key="5">
    <source>
        <dbReference type="Proteomes" id="UP000494040"/>
    </source>
</evidence>
<evidence type="ECO:0000256" key="2">
    <source>
        <dbReference type="SAM" id="Phobius"/>
    </source>
</evidence>
<keyword evidence="2" id="KW-0812">Transmembrane</keyword>
<gene>
    <name evidence="4" type="primary">106663935</name>
</gene>
<feature type="transmembrane region" description="Helical" evidence="2">
    <location>
        <begin position="174"/>
        <end position="195"/>
    </location>
</feature>
<reference evidence="4" key="1">
    <citation type="submission" date="2022-01" db="UniProtKB">
        <authorList>
            <consortium name="EnsemblMetazoa"/>
        </authorList>
    </citation>
    <scope>IDENTIFICATION</scope>
</reference>
<accession>A0A8I6RIU4</accession>
<feature type="domain" description="Glycosyl hydrolase family 13 catalytic" evidence="3">
    <location>
        <begin position="215"/>
        <end position="539"/>
    </location>
</feature>
<keyword evidence="2" id="KW-0472">Membrane</keyword>
<evidence type="ECO:0000256" key="1">
    <source>
        <dbReference type="SAM" id="MobiDB-lite"/>
    </source>
</evidence>
<dbReference type="OMA" id="DPPVEWW"/>
<proteinExistence type="predicted"/>
<evidence type="ECO:0000259" key="3">
    <source>
        <dbReference type="SMART" id="SM00642"/>
    </source>
</evidence>
<keyword evidence="2" id="KW-1133">Transmembrane helix</keyword>